<accession>A0A975T2B5</accession>
<dbReference type="InterPro" id="IPR009959">
    <property type="entry name" value="Cyclase_SnoaL-like"/>
</dbReference>
<protein>
    <submittedName>
        <fullName evidence="1">Ester cyclase</fullName>
    </submittedName>
</protein>
<proteinExistence type="predicted"/>
<dbReference type="AlphaFoldDB" id="A0A975T2B5"/>
<keyword evidence="2" id="KW-1185">Reference proteome</keyword>
<dbReference type="PANTHER" id="PTHR38436:SF1">
    <property type="entry name" value="ESTER CYCLASE"/>
    <property type="match status" value="1"/>
</dbReference>
<gene>
    <name evidence="1" type="ORF">KRR39_10425</name>
</gene>
<dbReference type="Proteomes" id="UP000683575">
    <property type="component" value="Chromosome"/>
</dbReference>
<dbReference type="GO" id="GO:0030638">
    <property type="term" value="P:polyketide metabolic process"/>
    <property type="evidence" value="ECO:0007669"/>
    <property type="project" value="InterPro"/>
</dbReference>
<evidence type="ECO:0000313" key="2">
    <source>
        <dbReference type="Proteomes" id="UP000683575"/>
    </source>
</evidence>
<sequence length="138" mass="15454">MSDDELRTAVRRFFEEVWNKGNVSETDAFLAPEFVSHNTFDVRIVGPREYGAAVTDYRAAFPDLHTTLEDVLVDGDRVVVRGTDRGTQRGDFMGIPASGREVTTTWIEIFRMENGKAAEGWLEADTATLRNQLVAEPS</sequence>
<dbReference type="RefSeq" id="WP_216941953.1">
    <property type="nucleotide sequence ID" value="NZ_CP077062.1"/>
</dbReference>
<evidence type="ECO:0000313" key="1">
    <source>
        <dbReference type="EMBL" id="QWZ10107.1"/>
    </source>
</evidence>
<dbReference type="EMBL" id="CP077062">
    <property type="protein sequence ID" value="QWZ10107.1"/>
    <property type="molecule type" value="Genomic_DNA"/>
</dbReference>
<dbReference type="KEGG" id="nps:KRR39_10425"/>
<dbReference type="Pfam" id="PF07366">
    <property type="entry name" value="SnoaL"/>
    <property type="match status" value="1"/>
</dbReference>
<name>A0A975T2B5_9ACTN</name>
<dbReference type="PANTHER" id="PTHR38436">
    <property type="entry name" value="POLYKETIDE CYCLASE SNOAL-LIKE DOMAIN"/>
    <property type="match status" value="1"/>
</dbReference>
<reference evidence="1" key="1">
    <citation type="submission" date="2021-06" db="EMBL/GenBank/DDBJ databases">
        <title>Complete genome sequence of Nocardioides sp. G188.</title>
        <authorList>
            <person name="Im W.-T."/>
        </authorList>
    </citation>
    <scope>NUCLEOTIDE SEQUENCE</scope>
    <source>
        <strain evidence="1">G188</strain>
    </source>
</reference>
<organism evidence="1 2">
    <name type="scientific">Nocardioides panacis</name>
    <dbReference type="NCBI Taxonomy" id="2849501"/>
    <lineage>
        <taxon>Bacteria</taxon>
        <taxon>Bacillati</taxon>
        <taxon>Actinomycetota</taxon>
        <taxon>Actinomycetes</taxon>
        <taxon>Propionibacteriales</taxon>
        <taxon>Nocardioidaceae</taxon>
        <taxon>Nocardioides</taxon>
    </lineage>
</organism>